<dbReference type="CDD" id="cd12913">
    <property type="entry name" value="PDC1_MCP_like"/>
    <property type="match status" value="1"/>
</dbReference>
<feature type="region of interest" description="Disordered" evidence="2">
    <location>
        <begin position="1"/>
        <end position="31"/>
    </location>
</feature>
<dbReference type="InterPro" id="IPR052016">
    <property type="entry name" value="Bact_Sigma-Reg"/>
</dbReference>
<dbReference type="SMART" id="SM00331">
    <property type="entry name" value="PP2C_SIG"/>
    <property type="match status" value="1"/>
</dbReference>
<name>A0ABQ6Z7Q3_9GAMM</name>
<dbReference type="EMBL" id="PDWN01000006">
    <property type="protein sequence ID" value="KAF1695046.1"/>
    <property type="molecule type" value="Genomic_DNA"/>
</dbReference>
<dbReference type="PANTHER" id="PTHR43156">
    <property type="entry name" value="STAGE II SPORULATION PROTEIN E-RELATED"/>
    <property type="match status" value="1"/>
</dbReference>
<dbReference type="PROSITE" id="PS50885">
    <property type="entry name" value="HAMP"/>
    <property type="match status" value="1"/>
</dbReference>
<reference evidence="6 7" key="1">
    <citation type="submission" date="2017-10" db="EMBL/GenBank/DDBJ databases">
        <title>Whole genome sequencing of members of genus Pseudoxanthomonas.</title>
        <authorList>
            <person name="Kumar S."/>
            <person name="Bansal K."/>
            <person name="Kaur A."/>
            <person name="Patil P."/>
            <person name="Sharma S."/>
            <person name="Patil P.B."/>
        </authorList>
    </citation>
    <scope>NUCLEOTIDE SEQUENCE [LARGE SCALE GENOMIC DNA]</scope>
    <source>
        <strain evidence="6 7">DSM 17801</strain>
    </source>
</reference>
<dbReference type="Gene3D" id="3.30.450.20">
    <property type="entry name" value="PAS domain"/>
    <property type="match status" value="1"/>
</dbReference>
<dbReference type="InterPro" id="IPR001932">
    <property type="entry name" value="PPM-type_phosphatase-like_dom"/>
</dbReference>
<dbReference type="SMART" id="SM00304">
    <property type="entry name" value="HAMP"/>
    <property type="match status" value="1"/>
</dbReference>
<dbReference type="PANTHER" id="PTHR43156:SF2">
    <property type="entry name" value="STAGE II SPORULATION PROTEIN E"/>
    <property type="match status" value="1"/>
</dbReference>
<evidence type="ECO:0000259" key="5">
    <source>
        <dbReference type="PROSITE" id="PS51746"/>
    </source>
</evidence>
<evidence type="ECO:0000313" key="7">
    <source>
        <dbReference type="Proteomes" id="UP000788419"/>
    </source>
</evidence>
<dbReference type="Pfam" id="PF22673">
    <property type="entry name" value="MCP-like_PDC_1"/>
    <property type="match status" value="1"/>
</dbReference>
<feature type="compositionally biased region" description="Low complexity" evidence="2">
    <location>
        <begin position="12"/>
        <end position="31"/>
    </location>
</feature>
<dbReference type="Gene3D" id="6.10.340.10">
    <property type="match status" value="1"/>
</dbReference>
<dbReference type="Proteomes" id="UP000788419">
    <property type="component" value="Unassembled WGS sequence"/>
</dbReference>
<evidence type="ECO:0000256" key="3">
    <source>
        <dbReference type="SAM" id="Phobius"/>
    </source>
</evidence>
<dbReference type="Pfam" id="PF00672">
    <property type="entry name" value="HAMP"/>
    <property type="match status" value="1"/>
</dbReference>
<dbReference type="InterPro" id="IPR036457">
    <property type="entry name" value="PPM-type-like_dom_sf"/>
</dbReference>
<dbReference type="SUPFAM" id="SSF81606">
    <property type="entry name" value="PP2C-like"/>
    <property type="match status" value="1"/>
</dbReference>
<protein>
    <submittedName>
        <fullName evidence="6">IcfG protein</fullName>
    </submittedName>
</protein>
<proteinExistence type="predicted"/>
<dbReference type="Pfam" id="PF07228">
    <property type="entry name" value="SpoIIE"/>
    <property type="match status" value="1"/>
</dbReference>
<evidence type="ECO:0000256" key="2">
    <source>
        <dbReference type="SAM" id="MobiDB-lite"/>
    </source>
</evidence>
<keyword evidence="7" id="KW-1185">Reference proteome</keyword>
<dbReference type="SUPFAM" id="SSF158472">
    <property type="entry name" value="HAMP domain-like"/>
    <property type="match status" value="1"/>
</dbReference>
<keyword evidence="1" id="KW-0378">Hydrolase</keyword>
<evidence type="ECO:0000256" key="1">
    <source>
        <dbReference type="ARBA" id="ARBA00022801"/>
    </source>
</evidence>
<feature type="domain" description="HAMP" evidence="4">
    <location>
        <begin position="365"/>
        <end position="418"/>
    </location>
</feature>
<dbReference type="Gene3D" id="3.60.40.10">
    <property type="entry name" value="PPM-type phosphatase domain"/>
    <property type="match status" value="1"/>
</dbReference>
<evidence type="ECO:0000259" key="4">
    <source>
        <dbReference type="PROSITE" id="PS50885"/>
    </source>
</evidence>
<evidence type="ECO:0000313" key="6">
    <source>
        <dbReference type="EMBL" id="KAF1695046.1"/>
    </source>
</evidence>
<keyword evidence="3" id="KW-1133">Transmembrane helix</keyword>
<keyword evidence="3" id="KW-0472">Membrane</keyword>
<organism evidence="6 7">
    <name type="scientific">Pseudoxanthomonas daejeonensis</name>
    <dbReference type="NCBI Taxonomy" id="266062"/>
    <lineage>
        <taxon>Bacteria</taxon>
        <taxon>Pseudomonadati</taxon>
        <taxon>Pseudomonadota</taxon>
        <taxon>Gammaproteobacteria</taxon>
        <taxon>Lysobacterales</taxon>
        <taxon>Lysobacteraceae</taxon>
        <taxon>Pseudoxanthomonas</taxon>
    </lineage>
</organism>
<feature type="transmembrane region" description="Helical" evidence="3">
    <location>
        <begin position="341"/>
        <end position="360"/>
    </location>
</feature>
<sequence length="674" mass="72122">MSASLNGRPDAHAPAGPPAGERAAGAQAPEPVARVRWRDSLRTRMVLWSSVLNAGLLLVTALAFYAGARALIVQNARAEADSLARQTVRSLEATLESVQVSGRTLAASATGVGAQPANLRSLLVASLAGDPDITGAMVIVEPQAMPGDADGFTWYIRRDGDTLVEQSVADLGYDYRTMPWYVRTVASARPWWDEPYANAATGGEYFATYNLPLRRPGDPPNAPAVGMVSLDVPMERLAHLLAGSSGAGLQSMLFSPEGLAVVHPDADTQMRRSAAELAAMPGREDLAPLVQAIATHTPATLDHRGLDGDARRTVVLPVADSGWSYALGVSERYFLHRLDRIALAVALAGLLTLLLALWLARRYSHALAVPIEQLTDSAHHFSQGDFDYPLPHVQRDDEVGVMARAFDAARGSIKGQLHEIGQMASARQKLESELSIARDIQQSMLPAGRAFDTAHMHVEAHALLEPASEVGGDFYQFSELEPGVLWFAIGDVSDKGIPAALFMARTLTVLEQQARRHGSPEKILAAASVRLAENNETCMFATVLCGRLDVASGRFRLASAGHEPPLLLHADGRSELLSLEGGGPLGFEPGDDFPLYEGVLAAGSTLVGYTDGVTEAFDAQDRAYGTERLLAALVRGDSAEAACQRLLDDVRRFAGDAPQSDDITILAISRQRED</sequence>
<dbReference type="PROSITE" id="PS51746">
    <property type="entry name" value="PPM_2"/>
    <property type="match status" value="1"/>
</dbReference>
<keyword evidence="3" id="KW-0812">Transmembrane</keyword>
<feature type="domain" description="PPM-type phosphatase" evidence="5">
    <location>
        <begin position="452"/>
        <end position="670"/>
    </location>
</feature>
<accession>A0ABQ6Z7Q3</accession>
<dbReference type="CDD" id="cd06225">
    <property type="entry name" value="HAMP"/>
    <property type="match status" value="1"/>
</dbReference>
<comment type="caution">
    <text evidence="6">The sequence shown here is derived from an EMBL/GenBank/DDBJ whole genome shotgun (WGS) entry which is preliminary data.</text>
</comment>
<dbReference type="RefSeq" id="WP_162409955.1">
    <property type="nucleotide sequence ID" value="NZ_PDWN01000006.1"/>
</dbReference>
<gene>
    <name evidence="6" type="ORF">CSC65_07465</name>
</gene>
<dbReference type="CDD" id="cd18774">
    <property type="entry name" value="PDC2_HK_sensor"/>
    <property type="match status" value="1"/>
</dbReference>
<feature type="transmembrane region" description="Helical" evidence="3">
    <location>
        <begin position="45"/>
        <end position="67"/>
    </location>
</feature>
<dbReference type="InterPro" id="IPR003660">
    <property type="entry name" value="HAMP_dom"/>
</dbReference>